<evidence type="ECO:0000313" key="3">
    <source>
        <dbReference type="EMBL" id="GHI62628.1"/>
    </source>
</evidence>
<comment type="caution">
    <text evidence="3">The sequence shown here is derived from an EMBL/GenBank/DDBJ whole genome shotgun (WGS) entry which is preliminary data.</text>
</comment>
<feature type="signal peptide" evidence="2">
    <location>
        <begin position="1"/>
        <end position="25"/>
    </location>
</feature>
<sequence length="125" mass="12921">MLNRLAILTVATLLPLGGGASLAMASQAAPAPLAPVTITGTVDDCDSGSSPTKVTVSTTHGSQTDAKGVKNSNEYSVTFKNIPKKGRDAKATVTCADKTKYTQEFRIDGGPDATPVTQEVNLEPE</sequence>
<accession>A0ABQ3S3C4</accession>
<evidence type="ECO:0000313" key="4">
    <source>
        <dbReference type="Proteomes" id="UP000649259"/>
    </source>
</evidence>
<dbReference type="EMBL" id="BNEB01000003">
    <property type="protein sequence ID" value="GHI62628.1"/>
    <property type="molecule type" value="Genomic_DNA"/>
</dbReference>
<name>A0ABQ3S3C4_9ACTN</name>
<feature type="compositionally biased region" description="Polar residues" evidence="1">
    <location>
        <begin position="115"/>
        <end position="125"/>
    </location>
</feature>
<keyword evidence="4" id="KW-1185">Reference proteome</keyword>
<gene>
    <name evidence="3" type="ORF">Saso_42780</name>
</gene>
<dbReference type="RefSeq" id="WP_189925505.1">
    <property type="nucleotide sequence ID" value="NZ_BMSI01000011.1"/>
</dbReference>
<feature type="chain" id="PRO_5045394631" evidence="2">
    <location>
        <begin position="26"/>
        <end position="125"/>
    </location>
</feature>
<protein>
    <submittedName>
        <fullName evidence="3">Uncharacterized protein</fullName>
    </submittedName>
</protein>
<organism evidence="3 4">
    <name type="scientific">Streptomyces asoensis</name>
    <dbReference type="NCBI Taxonomy" id="249586"/>
    <lineage>
        <taxon>Bacteria</taxon>
        <taxon>Bacillati</taxon>
        <taxon>Actinomycetota</taxon>
        <taxon>Actinomycetes</taxon>
        <taxon>Kitasatosporales</taxon>
        <taxon>Streptomycetaceae</taxon>
        <taxon>Streptomyces</taxon>
    </lineage>
</organism>
<reference evidence="4" key="1">
    <citation type="submission" date="2023-07" db="EMBL/GenBank/DDBJ databases">
        <title>Whole genome shotgun sequence of Streptomyces cacaoi subsp. asoensis NBRC 13813.</title>
        <authorList>
            <person name="Komaki H."/>
            <person name="Tamura T."/>
        </authorList>
    </citation>
    <scope>NUCLEOTIDE SEQUENCE [LARGE SCALE GENOMIC DNA]</scope>
    <source>
        <strain evidence="4">NBRC 13813</strain>
    </source>
</reference>
<feature type="compositionally biased region" description="Polar residues" evidence="1">
    <location>
        <begin position="47"/>
        <end position="69"/>
    </location>
</feature>
<feature type="region of interest" description="Disordered" evidence="1">
    <location>
        <begin position="42"/>
        <end position="69"/>
    </location>
</feature>
<feature type="region of interest" description="Disordered" evidence="1">
    <location>
        <begin position="106"/>
        <end position="125"/>
    </location>
</feature>
<keyword evidence="2" id="KW-0732">Signal</keyword>
<evidence type="ECO:0000256" key="2">
    <source>
        <dbReference type="SAM" id="SignalP"/>
    </source>
</evidence>
<evidence type="ECO:0000256" key="1">
    <source>
        <dbReference type="SAM" id="MobiDB-lite"/>
    </source>
</evidence>
<dbReference type="GeneID" id="91472132"/>
<proteinExistence type="predicted"/>
<dbReference type="Proteomes" id="UP000649259">
    <property type="component" value="Unassembled WGS sequence"/>
</dbReference>